<protein>
    <submittedName>
        <fullName evidence="2">NurA domain-containing protein</fullName>
    </submittedName>
</protein>
<dbReference type="AlphaFoldDB" id="A0A561WCE2"/>
<dbReference type="EMBL" id="VIXA01000002">
    <property type="protein sequence ID" value="TWG21528.1"/>
    <property type="molecule type" value="Genomic_DNA"/>
</dbReference>
<evidence type="ECO:0000259" key="1">
    <source>
        <dbReference type="Pfam" id="PF09376"/>
    </source>
</evidence>
<comment type="caution">
    <text evidence="2">The sequence shown here is derived from an EMBL/GenBank/DDBJ whole genome shotgun (WGS) entry which is preliminary data.</text>
</comment>
<dbReference type="RefSeq" id="WP_154939109.1">
    <property type="nucleotide sequence ID" value="NZ_VIXA01000002.1"/>
</dbReference>
<name>A0A561WCE2_9ACTN</name>
<gene>
    <name evidence="2" type="ORF">FHX75_1241</name>
</gene>
<dbReference type="OrthoDB" id="63920at2"/>
<dbReference type="Proteomes" id="UP000319927">
    <property type="component" value="Unassembled WGS sequence"/>
</dbReference>
<evidence type="ECO:0000313" key="3">
    <source>
        <dbReference type="Proteomes" id="UP000319927"/>
    </source>
</evidence>
<evidence type="ECO:0000313" key="2">
    <source>
        <dbReference type="EMBL" id="TWG21528.1"/>
    </source>
</evidence>
<dbReference type="InterPro" id="IPR018977">
    <property type="entry name" value="NurA_domain"/>
</dbReference>
<feature type="domain" description="NurA" evidence="1">
    <location>
        <begin position="57"/>
        <end position="397"/>
    </location>
</feature>
<dbReference type="Pfam" id="PF09376">
    <property type="entry name" value="NurA"/>
    <property type="match status" value="1"/>
</dbReference>
<accession>A0A561WCE2</accession>
<keyword evidence="3" id="KW-1185">Reference proteome</keyword>
<sequence>MPYEGEFAAYLPLQRIADSDQVKALLKRAKRALSESEGGKLPRPQVLPVADSPLPDLVLAIDGSNAEVNVANGYPGARVGYITVASVLLNLKLVDALDEYRPVDPVKFRTTEEAATRPAALPGSNVVTREHISARDSFRAELYDLIHNAVVDDDDHARLIETYEELLRYKPREKQQRCPYSYDGCEIRLSVPAGLTECPCSKRRAIFSTDALRIHEGFRDDSSNGQALGETMQVWEQLLLVHLLRCLEIRGMLEQAQKIAFFIDGPLAVFGHPAWLSAAISTELKRLNAEARKLTGRDLTIIGIEKSGTFVDHFSDIDIVHGRDEPLFEDRSFFMPNDDYIKQRIIYSASEKRYGADTYFGRKFFYKTKNGSRIVANIPFLDDEQDSLLSSELSLYPQIPVICGLLDKLVSSRFENAVTPIVSAHAHAAIPLHLGEKVLKQLAAALMKDGK</sequence>
<proteinExistence type="predicted"/>
<organism evidence="2 3">
    <name type="scientific">Micromonospora palomenae</name>
    <dbReference type="NCBI Taxonomy" id="1461247"/>
    <lineage>
        <taxon>Bacteria</taxon>
        <taxon>Bacillati</taxon>
        <taxon>Actinomycetota</taxon>
        <taxon>Actinomycetes</taxon>
        <taxon>Micromonosporales</taxon>
        <taxon>Micromonosporaceae</taxon>
        <taxon>Micromonospora</taxon>
    </lineage>
</organism>
<reference evidence="2 3" key="1">
    <citation type="submission" date="2019-06" db="EMBL/GenBank/DDBJ databases">
        <title>Sequencing the genomes of 1000 actinobacteria strains.</title>
        <authorList>
            <person name="Klenk H.-P."/>
        </authorList>
    </citation>
    <scope>NUCLEOTIDE SEQUENCE [LARGE SCALE GENOMIC DNA]</scope>
    <source>
        <strain evidence="2 3">DSM 102131</strain>
    </source>
</reference>